<sequence>MSKKEILKLGNINLHHPKYYPLLHADITIYSDEITGLLGLHDSGISTLIELFSGELFTRDIRCFYREQVVSLSEIQNKSFVLRKRSSLTPNQTILENIFYISKERPYRLWTHEKKCQKELLFLLRKLNLSLDIMKRTSELTNPERIIVECLKAITLKKEFIIFEDVFSSLSYDQMETIQDFLLRITHTYPFINIILTANQSHYIHQLAQSITFMAKGHNIYETPNVYSQENYDSILSSGKIKNLNKVNSPKSSPADYVFQHADLYLYRNEMTILLDPFFVLRNPIKELILNQKQTDSVFLSFNVNEQIIENLSVIDNLILQKPKNFTKGGFIHRKRLTALKNDFCDWCKERKINYDFINSSHCYNLSPFEKMSVYLFKCSLLRKQILFIADPLLYFDINMASLVLGEIDLWQKGGATICIFASEMRDVYRSADRVLQVKKDGTI</sequence>
<dbReference type="EMBL" id="JAMZFW010000016">
    <property type="protein sequence ID" value="MCP1103026.1"/>
    <property type="molecule type" value="Genomic_DNA"/>
</dbReference>
<evidence type="ECO:0000313" key="7">
    <source>
        <dbReference type="Proteomes" id="UP001523566"/>
    </source>
</evidence>
<evidence type="ECO:0000313" key="6">
    <source>
        <dbReference type="EMBL" id="MCP1103026.1"/>
    </source>
</evidence>
<dbReference type="InterPro" id="IPR050107">
    <property type="entry name" value="ABC_carbohydrate_import_ATPase"/>
</dbReference>
<evidence type="ECO:0000256" key="3">
    <source>
        <dbReference type="ARBA" id="ARBA00022741"/>
    </source>
</evidence>
<accession>A0ABT1EDW3</accession>
<comment type="caution">
    <text evidence="6">The sequence shown here is derived from an EMBL/GenBank/DDBJ whole genome shotgun (WGS) entry which is preliminary data.</text>
</comment>
<dbReference type="PANTHER" id="PTHR43790">
    <property type="entry name" value="CARBOHYDRATE TRANSPORT ATP-BINDING PROTEIN MG119-RELATED"/>
    <property type="match status" value="1"/>
</dbReference>
<protein>
    <recommendedName>
        <fullName evidence="5">ABC transporter domain-containing protein</fullName>
    </recommendedName>
</protein>
<name>A0ABT1EDW3_9FIRM</name>
<gene>
    <name evidence="6" type="ORF">NK125_11415</name>
</gene>
<evidence type="ECO:0000259" key="5">
    <source>
        <dbReference type="PROSITE" id="PS50893"/>
    </source>
</evidence>
<keyword evidence="2" id="KW-0677">Repeat</keyword>
<dbReference type="Proteomes" id="UP001523566">
    <property type="component" value="Unassembled WGS sequence"/>
</dbReference>
<dbReference type="PROSITE" id="PS50893">
    <property type="entry name" value="ABC_TRANSPORTER_2"/>
    <property type="match status" value="1"/>
</dbReference>
<dbReference type="RefSeq" id="WP_262066812.1">
    <property type="nucleotide sequence ID" value="NZ_JAMXOD010000016.1"/>
</dbReference>
<evidence type="ECO:0000256" key="1">
    <source>
        <dbReference type="ARBA" id="ARBA00022448"/>
    </source>
</evidence>
<keyword evidence="7" id="KW-1185">Reference proteome</keyword>
<dbReference type="Gene3D" id="3.40.50.300">
    <property type="entry name" value="P-loop containing nucleotide triphosphate hydrolases"/>
    <property type="match status" value="2"/>
</dbReference>
<evidence type="ECO:0000256" key="2">
    <source>
        <dbReference type="ARBA" id="ARBA00022737"/>
    </source>
</evidence>
<dbReference type="PANTHER" id="PTHR43790:SF9">
    <property type="entry name" value="GALACTOFURANOSE TRANSPORTER ATP-BINDING PROTEIN YTFR"/>
    <property type="match status" value="1"/>
</dbReference>
<feature type="domain" description="ABC transporter" evidence="5">
    <location>
        <begin position="7"/>
        <end position="241"/>
    </location>
</feature>
<keyword evidence="1" id="KW-0813">Transport</keyword>
<proteinExistence type="predicted"/>
<keyword evidence="4" id="KW-0067">ATP-binding</keyword>
<keyword evidence="3" id="KW-0547">Nucleotide-binding</keyword>
<dbReference type="InterPro" id="IPR003439">
    <property type="entry name" value="ABC_transporter-like_ATP-bd"/>
</dbReference>
<reference evidence="6 7" key="1">
    <citation type="journal article" date="2022" name="Genome Biol. Evol.">
        <title>Host diet, physiology and behaviors set the stage for Lachnospiraceae cladogenesis.</title>
        <authorList>
            <person name="Vera-Ponce De Leon A."/>
            <person name="Schneider M."/>
            <person name="Jahnes B.C."/>
            <person name="Sadowski V."/>
            <person name="Camuy-Velez L.A."/>
            <person name="Duan J."/>
            <person name="Sabree Z.L."/>
        </authorList>
    </citation>
    <scope>NUCLEOTIDE SEQUENCE [LARGE SCALE GENOMIC DNA]</scope>
    <source>
        <strain evidence="6 7">PAL113</strain>
    </source>
</reference>
<dbReference type="SUPFAM" id="SSF52540">
    <property type="entry name" value="P-loop containing nucleoside triphosphate hydrolases"/>
    <property type="match status" value="1"/>
</dbReference>
<dbReference type="InterPro" id="IPR027417">
    <property type="entry name" value="P-loop_NTPase"/>
</dbReference>
<evidence type="ECO:0000256" key="4">
    <source>
        <dbReference type="ARBA" id="ARBA00022840"/>
    </source>
</evidence>
<organism evidence="6 7">
    <name type="scientific">Aequitasia blattaphilus</name>
    <dbReference type="NCBI Taxonomy" id="2949332"/>
    <lineage>
        <taxon>Bacteria</taxon>
        <taxon>Bacillati</taxon>
        <taxon>Bacillota</taxon>
        <taxon>Clostridia</taxon>
        <taxon>Lachnospirales</taxon>
        <taxon>Lachnospiraceae</taxon>
        <taxon>Aequitasia</taxon>
    </lineage>
</organism>